<dbReference type="PANTHER" id="PTHR47061:SF1">
    <property type="entry name" value="LYR MOTIF-CONTAINING PROTEIN 9"/>
    <property type="match status" value="1"/>
</dbReference>
<dbReference type="FunCoup" id="A0A8V1ADM8">
    <property type="interactions" value="74"/>
</dbReference>
<reference evidence="4" key="2">
    <citation type="submission" date="2025-08" db="UniProtKB">
        <authorList>
            <consortium name="Ensembl"/>
        </authorList>
    </citation>
    <scope>IDENTIFICATION</scope>
    <source>
        <strain evidence="4">broiler</strain>
    </source>
</reference>
<organism evidence="4 5">
    <name type="scientific">Gallus gallus</name>
    <name type="common">Chicken</name>
    <dbReference type="NCBI Taxonomy" id="9031"/>
    <lineage>
        <taxon>Eukaryota</taxon>
        <taxon>Metazoa</taxon>
        <taxon>Chordata</taxon>
        <taxon>Craniata</taxon>
        <taxon>Vertebrata</taxon>
        <taxon>Euteleostomi</taxon>
        <taxon>Archelosauria</taxon>
        <taxon>Archosauria</taxon>
        <taxon>Dinosauria</taxon>
        <taxon>Saurischia</taxon>
        <taxon>Theropoda</taxon>
        <taxon>Coelurosauria</taxon>
        <taxon>Aves</taxon>
        <taxon>Neognathae</taxon>
        <taxon>Galloanserae</taxon>
        <taxon>Galliformes</taxon>
        <taxon>Phasianidae</taxon>
        <taxon>Phasianinae</taxon>
        <taxon>Gallus</taxon>
    </lineage>
</organism>
<dbReference type="AlphaFoldDB" id="A0A8V1ADM8"/>
<evidence type="ECO:0000256" key="1">
    <source>
        <dbReference type="ARBA" id="ARBA00025757"/>
    </source>
</evidence>
<keyword evidence="5" id="KW-1185">Reference proteome</keyword>
<reference evidence="4" key="1">
    <citation type="submission" date="2020-11" db="EMBL/GenBank/DDBJ databases">
        <title>Gallus gallus (Chicken) genome, bGalGal1, GRCg7b, maternal haplotype autosomes + Z &amp; W.</title>
        <authorList>
            <person name="Warren W."/>
            <person name="Formenti G."/>
            <person name="Fedrigo O."/>
            <person name="Haase B."/>
            <person name="Mountcastle J."/>
            <person name="Balacco J."/>
            <person name="Tracey A."/>
            <person name="Schneider V."/>
            <person name="Okimoto R."/>
            <person name="Cheng H."/>
            <person name="Hawken R."/>
            <person name="Howe K."/>
            <person name="Jarvis E.D."/>
        </authorList>
    </citation>
    <scope>NUCLEOTIDE SEQUENCE [LARGE SCALE GENOMIC DNA]</scope>
    <source>
        <strain evidence="4">Broiler</strain>
    </source>
</reference>
<comment type="similarity">
    <text evidence="1">Belongs to the complex I LYR family. LYRM9 subfamily.</text>
</comment>
<dbReference type="Ensembl" id="ENSGALT00010071440.1">
    <property type="protein sequence ID" value="ENSGALP00010044130.1"/>
    <property type="gene ID" value="ENSGALG00010029555.1"/>
</dbReference>
<dbReference type="OrthoDB" id="190541at2759"/>
<dbReference type="CDD" id="cd20269">
    <property type="entry name" value="Complex1_LYR_LYRM9"/>
    <property type="match status" value="1"/>
</dbReference>
<protein>
    <recommendedName>
        <fullName evidence="2">LYR motif-containing protein 9</fullName>
    </recommendedName>
</protein>
<gene>
    <name evidence="4" type="primary">LYRM9</name>
</gene>
<dbReference type="InterPro" id="IPR052151">
    <property type="entry name" value="Complex_I_LYR"/>
</dbReference>
<dbReference type="Pfam" id="PF05347">
    <property type="entry name" value="Complex1_LYR"/>
    <property type="match status" value="1"/>
</dbReference>
<evidence type="ECO:0000313" key="4">
    <source>
        <dbReference type="Ensembl" id="ENSGALP00010044130.1"/>
    </source>
</evidence>
<feature type="domain" description="Complex 1 LYR protein" evidence="3">
    <location>
        <begin position="315"/>
        <end position="369"/>
    </location>
</feature>
<accession>A0A8V1ADM8</accession>
<dbReference type="GeneTree" id="ENSGT00390000002625"/>
<reference evidence="4" key="3">
    <citation type="submission" date="2025-09" db="UniProtKB">
        <authorList>
            <consortium name="Ensembl"/>
        </authorList>
    </citation>
    <scope>IDENTIFICATION</scope>
    <source>
        <strain evidence="4">broiler</strain>
    </source>
</reference>
<evidence type="ECO:0000256" key="2">
    <source>
        <dbReference type="ARBA" id="ARBA00026234"/>
    </source>
</evidence>
<dbReference type="Proteomes" id="UP000000539">
    <property type="component" value="Chromosome 19"/>
</dbReference>
<name>A0A8V1ADM8_CHICK</name>
<proteinExistence type="inferred from homology"/>
<evidence type="ECO:0000313" key="5">
    <source>
        <dbReference type="Proteomes" id="UP000000539"/>
    </source>
</evidence>
<dbReference type="InterPro" id="IPR008011">
    <property type="entry name" value="Complex1_LYR_dom"/>
</dbReference>
<evidence type="ECO:0000259" key="3">
    <source>
        <dbReference type="Pfam" id="PF05347"/>
    </source>
</evidence>
<dbReference type="InterPro" id="IPR045291">
    <property type="entry name" value="Complex1_LYR_LYRM9"/>
</dbReference>
<dbReference type="PANTHER" id="PTHR47061">
    <property type="entry name" value="LYR MOTIF-CONTAINING PROTEIN 9"/>
    <property type="match status" value="1"/>
</dbReference>
<sequence length="379" mass="43703">MMVRFDRSRGCSLYLSWGGRRWSRGLARCRRWEIWLLLPGVQHRRRRRRRRRRGRSCRGSVLLHGMDRGRGAGVQVVLRVVVVMEVRRREVREVVVMVVVVTCRCRRRTAIVSRHHFCVGCCATKRHSKKCPSTGKRLGQAVIWPSKNEICYTLKEVGFHHTRPTCENIELNGPDLLAKPHGAETPHVHEPKRRPTARGAHWGSILGRAAAVRALGTLFSREGRSVPRARRMRGRCPGTPCAGRAYPCHAHIPSERPAPPTSLPRLAHLLPPPQPTTRGVRNFSSQALKHTQHPERLKSLIMAPLPNAELVRNSLQLYRYLLRCCKQLPEENIRQHYKHAIRQSFKVHADEDDPDRIQQIIKRAIEDADWVMNKYKKQK</sequence>